<dbReference type="GO" id="GO:0045892">
    <property type="term" value="P:negative regulation of DNA-templated transcription"/>
    <property type="evidence" value="ECO:0007669"/>
    <property type="project" value="TreeGrafter"/>
</dbReference>
<dbReference type="EMBL" id="RCZP01000005">
    <property type="protein sequence ID" value="TPG58640.1"/>
    <property type="molecule type" value="Genomic_DNA"/>
</dbReference>
<sequence length="271" mass="28151">MPDTTDAGTTGSSTGTVTRVVRLLRVLAEAGGEVTVTQISDRLRLPASTVHRLLQLLIAEGIVQHDPASRRYGVGGELVRISSLIATGSSLKTIARPFVQAVVDGCNEACLFVVHLPATHQVSVLEGINSSHPLRYELGIYAAHSLLWGATGRSVLAFLPDAERDAAIALGTPSPADGRPAPAPETLRADLQATRARGHAVSWGEKIPGAVGLGAPVLATGGRVVGSLCLTIPQMRFEAAQEPSLASLLTEQAGLLSRALGYKGPYPPPAG</sequence>
<dbReference type="GO" id="GO:0003677">
    <property type="term" value="F:DNA binding"/>
    <property type="evidence" value="ECO:0007669"/>
    <property type="project" value="UniProtKB-KW"/>
</dbReference>
<dbReference type="InterPro" id="IPR036390">
    <property type="entry name" value="WH_DNA-bd_sf"/>
</dbReference>
<dbReference type="InterPro" id="IPR036388">
    <property type="entry name" value="WH-like_DNA-bd_sf"/>
</dbReference>
<feature type="domain" description="IclR-ED" evidence="5">
    <location>
        <begin position="77"/>
        <end position="262"/>
    </location>
</feature>
<dbReference type="PROSITE" id="PS51078">
    <property type="entry name" value="ICLR_ED"/>
    <property type="match status" value="1"/>
</dbReference>
<accession>A0A502GBC3</accession>
<evidence type="ECO:0000313" key="6">
    <source>
        <dbReference type="EMBL" id="TPG58640.1"/>
    </source>
</evidence>
<dbReference type="SUPFAM" id="SSF55781">
    <property type="entry name" value="GAF domain-like"/>
    <property type="match status" value="1"/>
</dbReference>
<dbReference type="CDD" id="cd00090">
    <property type="entry name" value="HTH_ARSR"/>
    <property type="match status" value="1"/>
</dbReference>
<dbReference type="Pfam" id="PF01614">
    <property type="entry name" value="IclR_C"/>
    <property type="match status" value="1"/>
</dbReference>
<dbReference type="SUPFAM" id="SSF46785">
    <property type="entry name" value="Winged helix' DNA-binding domain"/>
    <property type="match status" value="1"/>
</dbReference>
<dbReference type="OrthoDB" id="7255460at2"/>
<dbReference type="Proteomes" id="UP000317078">
    <property type="component" value="Unassembled WGS sequence"/>
</dbReference>
<organism evidence="6 7">
    <name type="scientific">Muricoccus nepalensis</name>
    <dbReference type="NCBI Taxonomy" id="1854500"/>
    <lineage>
        <taxon>Bacteria</taxon>
        <taxon>Pseudomonadati</taxon>
        <taxon>Pseudomonadota</taxon>
        <taxon>Alphaproteobacteria</taxon>
        <taxon>Acetobacterales</taxon>
        <taxon>Roseomonadaceae</taxon>
        <taxon>Muricoccus</taxon>
    </lineage>
</organism>
<dbReference type="FunFam" id="1.10.10.10:FF:000056">
    <property type="entry name" value="IclR family transcriptional regulator"/>
    <property type="match status" value="1"/>
</dbReference>
<dbReference type="InterPro" id="IPR050707">
    <property type="entry name" value="HTH_MetabolicPath_Reg"/>
</dbReference>
<evidence type="ECO:0000259" key="5">
    <source>
        <dbReference type="PROSITE" id="PS51078"/>
    </source>
</evidence>
<keyword evidence="2" id="KW-0238">DNA-binding</keyword>
<proteinExistence type="predicted"/>
<dbReference type="Pfam" id="PF09339">
    <property type="entry name" value="HTH_IclR"/>
    <property type="match status" value="1"/>
</dbReference>
<dbReference type="InterPro" id="IPR011991">
    <property type="entry name" value="ArsR-like_HTH"/>
</dbReference>
<dbReference type="AlphaFoldDB" id="A0A502GBC3"/>
<evidence type="ECO:0000259" key="4">
    <source>
        <dbReference type="PROSITE" id="PS51077"/>
    </source>
</evidence>
<keyword evidence="1" id="KW-0805">Transcription regulation</keyword>
<evidence type="ECO:0000256" key="1">
    <source>
        <dbReference type="ARBA" id="ARBA00023015"/>
    </source>
</evidence>
<dbReference type="PROSITE" id="PS51077">
    <property type="entry name" value="HTH_ICLR"/>
    <property type="match status" value="1"/>
</dbReference>
<protein>
    <submittedName>
        <fullName evidence="6">IclR family transcriptional regulator</fullName>
    </submittedName>
</protein>
<dbReference type="InterPro" id="IPR029016">
    <property type="entry name" value="GAF-like_dom_sf"/>
</dbReference>
<dbReference type="SMART" id="SM00346">
    <property type="entry name" value="HTH_ICLR"/>
    <property type="match status" value="1"/>
</dbReference>
<evidence type="ECO:0000256" key="3">
    <source>
        <dbReference type="ARBA" id="ARBA00023163"/>
    </source>
</evidence>
<comment type="caution">
    <text evidence="6">The sequence shown here is derived from an EMBL/GenBank/DDBJ whole genome shotgun (WGS) entry which is preliminary data.</text>
</comment>
<feature type="domain" description="HTH iclR-type" evidence="4">
    <location>
        <begin position="14"/>
        <end position="76"/>
    </location>
</feature>
<keyword evidence="3" id="KW-0804">Transcription</keyword>
<dbReference type="InterPro" id="IPR005471">
    <property type="entry name" value="Tscrpt_reg_IclR_N"/>
</dbReference>
<name>A0A502GBC3_9PROT</name>
<dbReference type="InterPro" id="IPR014757">
    <property type="entry name" value="Tscrpt_reg_IclR_C"/>
</dbReference>
<dbReference type="PANTHER" id="PTHR30136">
    <property type="entry name" value="HELIX-TURN-HELIX TRANSCRIPTIONAL REGULATOR, ICLR FAMILY"/>
    <property type="match status" value="1"/>
</dbReference>
<dbReference type="PANTHER" id="PTHR30136:SF24">
    <property type="entry name" value="HTH-TYPE TRANSCRIPTIONAL REPRESSOR ALLR"/>
    <property type="match status" value="1"/>
</dbReference>
<keyword evidence="7" id="KW-1185">Reference proteome</keyword>
<dbReference type="GO" id="GO:0003700">
    <property type="term" value="F:DNA-binding transcription factor activity"/>
    <property type="evidence" value="ECO:0007669"/>
    <property type="project" value="TreeGrafter"/>
</dbReference>
<dbReference type="Gene3D" id="1.10.10.10">
    <property type="entry name" value="Winged helix-like DNA-binding domain superfamily/Winged helix DNA-binding domain"/>
    <property type="match status" value="1"/>
</dbReference>
<evidence type="ECO:0000313" key="7">
    <source>
        <dbReference type="Proteomes" id="UP000317078"/>
    </source>
</evidence>
<dbReference type="Gene3D" id="3.30.450.40">
    <property type="match status" value="1"/>
</dbReference>
<dbReference type="RefSeq" id="WP_140882372.1">
    <property type="nucleotide sequence ID" value="NZ_RCZP01000005.1"/>
</dbReference>
<reference evidence="6 7" key="1">
    <citation type="journal article" date="2019" name="Environ. Microbiol.">
        <title>Species interactions and distinct microbial communities in high Arctic permafrost affected cryosols are associated with the CH4 and CO2 gas fluxes.</title>
        <authorList>
            <person name="Altshuler I."/>
            <person name="Hamel J."/>
            <person name="Turney S."/>
            <person name="Magnuson E."/>
            <person name="Levesque R."/>
            <person name="Greer C."/>
            <person name="Whyte L.G."/>
        </authorList>
    </citation>
    <scope>NUCLEOTIDE SEQUENCE [LARGE SCALE GENOMIC DNA]</scope>
    <source>
        <strain evidence="6 7">S9.3B</strain>
    </source>
</reference>
<evidence type="ECO:0000256" key="2">
    <source>
        <dbReference type="ARBA" id="ARBA00023125"/>
    </source>
</evidence>
<gene>
    <name evidence="6" type="ORF">EAH89_08525</name>
</gene>